<evidence type="ECO:0008006" key="4">
    <source>
        <dbReference type="Google" id="ProtNLM"/>
    </source>
</evidence>
<evidence type="ECO:0000256" key="1">
    <source>
        <dbReference type="SAM" id="SignalP"/>
    </source>
</evidence>
<protein>
    <recommendedName>
        <fullName evidence="4">DUF995 domain-containing protein</fullName>
    </recommendedName>
</protein>
<organism evidence="2 3">
    <name type="scientific">Thermohalobaculum xanthum</name>
    <dbReference type="NCBI Taxonomy" id="2753746"/>
    <lineage>
        <taxon>Bacteria</taxon>
        <taxon>Pseudomonadati</taxon>
        <taxon>Pseudomonadota</taxon>
        <taxon>Alphaproteobacteria</taxon>
        <taxon>Rhodobacterales</taxon>
        <taxon>Paracoccaceae</taxon>
        <taxon>Thermohalobaculum</taxon>
    </lineage>
</organism>
<feature type="signal peptide" evidence="1">
    <location>
        <begin position="1"/>
        <end position="22"/>
    </location>
</feature>
<keyword evidence="1" id="KW-0732">Signal</keyword>
<proteinExistence type="predicted"/>
<evidence type="ECO:0000313" key="2">
    <source>
        <dbReference type="EMBL" id="MBK0398594.1"/>
    </source>
</evidence>
<evidence type="ECO:0000313" key="3">
    <source>
        <dbReference type="Proteomes" id="UP000655420"/>
    </source>
</evidence>
<feature type="chain" id="PRO_5035253010" description="DUF995 domain-containing protein" evidence="1">
    <location>
        <begin position="23"/>
        <end position="139"/>
    </location>
</feature>
<name>A0A8J7M590_9RHOB</name>
<keyword evidence="3" id="KW-1185">Reference proteome</keyword>
<comment type="caution">
    <text evidence="2">The sequence shown here is derived from an EMBL/GenBank/DDBJ whole genome shotgun (WGS) entry which is preliminary data.</text>
</comment>
<dbReference type="AlphaFoldDB" id="A0A8J7M590"/>
<sequence length="139" mass="15250">MQHSSLALAALFLGLSLGQARADDPVTPQDFSDYATGWTLYYEEDGEPAGAEHFRPDGRVRWRDESGECVDGVWRAHRGMACFYYGPGTDVLCWSMHRAGPGGNIVARLTGDSEDAGMELEIIRRDRRPLLCKGEGAAS</sequence>
<dbReference type="Proteomes" id="UP000655420">
    <property type="component" value="Unassembled WGS sequence"/>
</dbReference>
<gene>
    <name evidence="2" type="ORF">H0I76_05295</name>
</gene>
<dbReference type="EMBL" id="JAEHHL010000002">
    <property type="protein sequence ID" value="MBK0398594.1"/>
    <property type="molecule type" value="Genomic_DNA"/>
</dbReference>
<reference evidence="2" key="1">
    <citation type="submission" date="2020-12" db="EMBL/GenBank/DDBJ databases">
        <title>Bacterial taxonomy.</title>
        <authorList>
            <person name="Pan X."/>
        </authorList>
    </citation>
    <scope>NUCLEOTIDE SEQUENCE</scope>
    <source>
        <strain evidence="2">M0105</strain>
    </source>
</reference>
<dbReference type="RefSeq" id="WP_200607997.1">
    <property type="nucleotide sequence ID" value="NZ_JAEHHL010000002.1"/>
</dbReference>
<accession>A0A8J7M590</accession>